<dbReference type="EMBL" id="GL377568">
    <property type="protein sequence ID" value="EFJ35119.1"/>
    <property type="molecule type" value="Genomic_DNA"/>
</dbReference>
<evidence type="ECO:0000313" key="1">
    <source>
        <dbReference type="EMBL" id="EFJ35119.1"/>
    </source>
</evidence>
<dbReference type="PANTHER" id="PTHR31871:SF61">
    <property type="entry name" value="OS06G0705300 PROTEIN"/>
    <property type="match status" value="1"/>
</dbReference>
<dbReference type="InParanoid" id="D8QY06"/>
<dbReference type="AlphaFoldDB" id="D8QY06"/>
<sequence length="56" mass="6483">VQSLIEQCLLLNMNCDECVDALSTHSNVKPFVIPAVWNELKKENKSFFTAYEKHQE</sequence>
<dbReference type="NCBIfam" id="TIGR01589">
    <property type="entry name" value="A_thal_3526"/>
    <property type="match status" value="1"/>
</dbReference>
<dbReference type="KEGG" id="smo:SELMODRAFT_69881"/>
<protein>
    <submittedName>
        <fullName evidence="1">Uncharacterized protein</fullName>
    </submittedName>
</protein>
<accession>D8QY06</accession>
<proteinExistence type="predicted"/>
<feature type="non-terminal residue" evidence="1">
    <location>
        <position position="56"/>
    </location>
</feature>
<dbReference type="Gramene" id="EFJ35119">
    <property type="protein sequence ID" value="EFJ35119"/>
    <property type="gene ID" value="SELMODRAFT_69881"/>
</dbReference>
<dbReference type="PANTHER" id="PTHR31871">
    <property type="entry name" value="OS02G0137100 PROTEIN"/>
    <property type="match status" value="1"/>
</dbReference>
<dbReference type="HOGENOM" id="CLU_169276_1_1_1"/>
<gene>
    <name evidence="1" type="ORF">SELMODRAFT_69881</name>
</gene>
<evidence type="ECO:0000313" key="2">
    <source>
        <dbReference type="Proteomes" id="UP000001514"/>
    </source>
</evidence>
<name>D8QY06_SELML</name>
<feature type="non-terminal residue" evidence="1">
    <location>
        <position position="1"/>
    </location>
</feature>
<dbReference type="OMA" id="FEAYSEC"/>
<reference evidence="1 2" key="1">
    <citation type="journal article" date="2011" name="Science">
        <title>The Selaginella genome identifies genetic changes associated with the evolution of vascular plants.</title>
        <authorList>
            <person name="Banks J.A."/>
            <person name="Nishiyama T."/>
            <person name="Hasebe M."/>
            <person name="Bowman J.L."/>
            <person name="Gribskov M."/>
            <person name="dePamphilis C."/>
            <person name="Albert V.A."/>
            <person name="Aono N."/>
            <person name="Aoyama T."/>
            <person name="Ambrose B.A."/>
            <person name="Ashton N.W."/>
            <person name="Axtell M.J."/>
            <person name="Barker E."/>
            <person name="Barker M.S."/>
            <person name="Bennetzen J.L."/>
            <person name="Bonawitz N.D."/>
            <person name="Chapple C."/>
            <person name="Cheng C."/>
            <person name="Correa L.G."/>
            <person name="Dacre M."/>
            <person name="DeBarry J."/>
            <person name="Dreyer I."/>
            <person name="Elias M."/>
            <person name="Engstrom E.M."/>
            <person name="Estelle M."/>
            <person name="Feng L."/>
            <person name="Finet C."/>
            <person name="Floyd S.K."/>
            <person name="Frommer W.B."/>
            <person name="Fujita T."/>
            <person name="Gramzow L."/>
            <person name="Gutensohn M."/>
            <person name="Harholt J."/>
            <person name="Hattori M."/>
            <person name="Heyl A."/>
            <person name="Hirai T."/>
            <person name="Hiwatashi Y."/>
            <person name="Ishikawa M."/>
            <person name="Iwata M."/>
            <person name="Karol K.G."/>
            <person name="Koehler B."/>
            <person name="Kolukisaoglu U."/>
            <person name="Kubo M."/>
            <person name="Kurata T."/>
            <person name="Lalonde S."/>
            <person name="Li K."/>
            <person name="Li Y."/>
            <person name="Litt A."/>
            <person name="Lyons E."/>
            <person name="Manning G."/>
            <person name="Maruyama T."/>
            <person name="Michael T.P."/>
            <person name="Mikami K."/>
            <person name="Miyazaki S."/>
            <person name="Morinaga S."/>
            <person name="Murata T."/>
            <person name="Mueller-Roeber B."/>
            <person name="Nelson D.R."/>
            <person name="Obara M."/>
            <person name="Oguri Y."/>
            <person name="Olmstead R.G."/>
            <person name="Onodera N."/>
            <person name="Petersen B.L."/>
            <person name="Pils B."/>
            <person name="Prigge M."/>
            <person name="Rensing S.A."/>
            <person name="Riano-Pachon D.M."/>
            <person name="Roberts A.W."/>
            <person name="Sato Y."/>
            <person name="Scheller H.V."/>
            <person name="Schulz B."/>
            <person name="Schulz C."/>
            <person name="Shakirov E.V."/>
            <person name="Shibagaki N."/>
            <person name="Shinohara N."/>
            <person name="Shippen D.E."/>
            <person name="Soerensen I."/>
            <person name="Sotooka R."/>
            <person name="Sugimoto N."/>
            <person name="Sugita M."/>
            <person name="Sumikawa N."/>
            <person name="Tanurdzic M."/>
            <person name="Theissen G."/>
            <person name="Ulvskov P."/>
            <person name="Wakazuki S."/>
            <person name="Weng J.K."/>
            <person name="Willats W.W."/>
            <person name="Wipf D."/>
            <person name="Wolf P.G."/>
            <person name="Yang L."/>
            <person name="Zimmer A.D."/>
            <person name="Zhu Q."/>
            <person name="Mitros T."/>
            <person name="Hellsten U."/>
            <person name="Loque D."/>
            <person name="Otillar R."/>
            <person name="Salamov A."/>
            <person name="Schmutz J."/>
            <person name="Shapiro H."/>
            <person name="Lindquist E."/>
            <person name="Lucas S."/>
            <person name="Rokhsar D."/>
            <person name="Grigoriev I.V."/>
        </authorList>
    </citation>
    <scope>NUCLEOTIDE SEQUENCE [LARGE SCALE GENOMIC DNA]</scope>
</reference>
<organism evidence="2">
    <name type="scientific">Selaginella moellendorffii</name>
    <name type="common">Spikemoss</name>
    <dbReference type="NCBI Taxonomy" id="88036"/>
    <lineage>
        <taxon>Eukaryota</taxon>
        <taxon>Viridiplantae</taxon>
        <taxon>Streptophyta</taxon>
        <taxon>Embryophyta</taxon>
        <taxon>Tracheophyta</taxon>
        <taxon>Lycopodiopsida</taxon>
        <taxon>Selaginellales</taxon>
        <taxon>Selaginellaceae</taxon>
        <taxon>Selaginella</taxon>
    </lineage>
</organism>
<dbReference type="Proteomes" id="UP000001514">
    <property type="component" value="Unassembled WGS sequence"/>
</dbReference>
<dbReference type="InterPro" id="IPR006476">
    <property type="entry name" value="CHP01589_pln"/>
</dbReference>
<dbReference type="FunCoup" id="D8QY06">
    <property type="interactions" value="165"/>
</dbReference>
<keyword evidence="2" id="KW-1185">Reference proteome</keyword>
<dbReference type="Pfam" id="PF09713">
    <property type="entry name" value="A_thal_3526"/>
    <property type="match status" value="1"/>
</dbReference>
<dbReference type="STRING" id="88036.D8QY06"/>
<dbReference type="eggNOG" id="ENOG502S3ZQ">
    <property type="taxonomic scope" value="Eukaryota"/>
</dbReference>